<keyword evidence="3" id="KW-1185">Reference proteome</keyword>
<dbReference type="EMBL" id="CP002083">
    <property type="protein sequence ID" value="ADJ22472.1"/>
    <property type="molecule type" value="Genomic_DNA"/>
</dbReference>
<organism evidence="2 3">
    <name type="scientific">Hyphomicrobium denitrificans (strain ATCC 51888 / DSM 1869 / NCIMB 11706 / TK 0415)</name>
    <dbReference type="NCBI Taxonomy" id="582899"/>
    <lineage>
        <taxon>Bacteria</taxon>
        <taxon>Pseudomonadati</taxon>
        <taxon>Pseudomonadota</taxon>
        <taxon>Alphaproteobacteria</taxon>
        <taxon>Hyphomicrobiales</taxon>
        <taxon>Hyphomicrobiaceae</taxon>
        <taxon>Hyphomicrobium</taxon>
    </lineage>
</organism>
<proteinExistence type="predicted"/>
<reference evidence="3" key="1">
    <citation type="journal article" date="2011" name="J. Bacteriol.">
        <title>Genome sequences of eight morphologically diverse alphaproteobacteria.</title>
        <authorList>
            <consortium name="US DOE Joint Genome Institute"/>
            <person name="Brown P.J."/>
            <person name="Kysela D.T."/>
            <person name="Buechlein A."/>
            <person name="Hemmerich C."/>
            <person name="Brun Y.V."/>
        </authorList>
    </citation>
    <scope>NUCLEOTIDE SEQUENCE [LARGE SCALE GENOMIC DNA]</scope>
    <source>
        <strain evidence="3">ATCC 51888 / DSM 1869 / NCIB 11706 / TK 0415</strain>
    </source>
</reference>
<evidence type="ECO:0000313" key="3">
    <source>
        <dbReference type="Proteomes" id="UP000002033"/>
    </source>
</evidence>
<protein>
    <recommendedName>
        <fullName evidence="4">Lipoprotein</fullName>
    </recommendedName>
</protein>
<sequence precursor="true">MFRTRDMKQTFVCRALALASFLALAGCAQDGASRPSYIGLMDLTPAEASAQTVAAEPPSEATRYVQSNKVLGAMAFQRITGRTVDPERLNGK</sequence>
<feature type="chain" id="PRO_5003116451" description="Lipoprotein" evidence="1">
    <location>
        <begin position="26"/>
        <end position="92"/>
    </location>
</feature>
<name>D8JSY7_HYPDA</name>
<dbReference type="Proteomes" id="UP000002033">
    <property type="component" value="Chromosome"/>
</dbReference>
<keyword evidence="1" id="KW-0732">Signal</keyword>
<evidence type="ECO:0008006" key="4">
    <source>
        <dbReference type="Google" id="ProtNLM"/>
    </source>
</evidence>
<dbReference type="HOGENOM" id="CLU_2395725_0_0_5"/>
<dbReference type="KEGG" id="hdn:Hden_0651"/>
<dbReference type="PROSITE" id="PS51257">
    <property type="entry name" value="PROKAR_LIPOPROTEIN"/>
    <property type="match status" value="1"/>
</dbReference>
<gene>
    <name evidence="2" type="ordered locus">Hden_0651</name>
</gene>
<evidence type="ECO:0000256" key="1">
    <source>
        <dbReference type="SAM" id="SignalP"/>
    </source>
</evidence>
<evidence type="ECO:0000313" key="2">
    <source>
        <dbReference type="EMBL" id="ADJ22472.1"/>
    </source>
</evidence>
<feature type="signal peptide" evidence="1">
    <location>
        <begin position="1"/>
        <end position="25"/>
    </location>
</feature>
<accession>D8JSY7</accession>
<dbReference type="AlphaFoldDB" id="D8JSY7"/>
<dbReference type="OrthoDB" id="7933691at2"/>